<dbReference type="AlphaFoldDB" id="A0A1Z3LWX4"/>
<sequence>MKQLSALEMAAAVILAKQVSLDGGHALIEQLKTAEVSGREFTGYGFYTEFGVDRALPPAVVTISPGGWVRSEVGPHAYPLEFMLYVKDGYAEMIEAYSYFDGYGDIDLLTAPFTAPNAFDPPAIEVR</sequence>
<dbReference type="EMBL" id="CP021995">
    <property type="protein sequence ID" value="ASD26701.1"/>
    <property type="molecule type" value="Genomic_DNA"/>
</dbReference>
<dbReference type="RefSeq" id="WP_088410603.1">
    <property type="nucleotide sequence ID" value="NZ_CP021995.1"/>
</dbReference>
<gene>
    <name evidence="1" type="ORF">CD943_07235</name>
</gene>
<evidence type="ECO:0000313" key="2">
    <source>
        <dbReference type="Proteomes" id="UP000197024"/>
    </source>
</evidence>
<organism evidence="1 2">
    <name type="scientific">Brevundimonas diminuta</name>
    <name type="common">Pseudomonas diminuta</name>
    <dbReference type="NCBI Taxonomy" id="293"/>
    <lineage>
        <taxon>Bacteria</taxon>
        <taxon>Pseudomonadati</taxon>
        <taxon>Pseudomonadota</taxon>
        <taxon>Alphaproteobacteria</taxon>
        <taxon>Caulobacterales</taxon>
        <taxon>Caulobacteraceae</taxon>
        <taxon>Brevundimonas</taxon>
    </lineage>
</organism>
<protein>
    <submittedName>
        <fullName evidence="1">Uncharacterized protein</fullName>
    </submittedName>
</protein>
<reference evidence="1 2" key="2">
    <citation type="submission" date="2017-06" db="EMBL/GenBank/DDBJ databases">
        <authorList>
            <person name="Kim H.J."/>
            <person name="Triplett B.A."/>
        </authorList>
    </citation>
    <scope>NUCLEOTIDE SEQUENCE [LARGE SCALE GENOMIC DNA]</scope>
    <source>
        <strain evidence="1 2">BZC3</strain>
    </source>
</reference>
<accession>A0A1Z3LWX4</accession>
<proteinExistence type="predicted"/>
<dbReference type="Proteomes" id="UP000197024">
    <property type="component" value="Chromosome"/>
</dbReference>
<evidence type="ECO:0000313" key="1">
    <source>
        <dbReference type="EMBL" id="ASD26701.1"/>
    </source>
</evidence>
<reference evidence="1 2" key="1">
    <citation type="submission" date="2017-06" db="EMBL/GenBank/DDBJ databases">
        <title>Biodegradation of gentamicin by bacterial consortia AMQD4 in synthetic medium and raw gentamicin sewage.</title>
        <authorList>
            <person name="Chang H."/>
            <person name="Feng Y."/>
            <person name="Li Z."/>
            <person name="Xue J."/>
            <person name="Cheng D."/>
        </authorList>
    </citation>
    <scope>NUCLEOTIDE SEQUENCE [LARGE SCALE GENOMIC DNA]</scope>
    <source>
        <strain evidence="1 2">BZC3</strain>
    </source>
</reference>
<name>A0A1Z3LWX4_BREDI</name>